<accession>A0A5M6AAZ8</accession>
<evidence type="ECO:0000313" key="5">
    <source>
        <dbReference type="Proteomes" id="UP000482653"/>
    </source>
</evidence>
<dbReference type="GO" id="GO:0016740">
    <property type="term" value="F:transferase activity"/>
    <property type="evidence" value="ECO:0007669"/>
    <property type="project" value="UniProtKB-KW"/>
</dbReference>
<name>A0A5M6AAZ8_9BACE</name>
<evidence type="ECO:0000313" key="4">
    <source>
        <dbReference type="Proteomes" id="UP000325055"/>
    </source>
</evidence>
<dbReference type="InterPro" id="IPR007345">
    <property type="entry name" value="Polysacch_pyruvyl_Trfase"/>
</dbReference>
<dbReference type="RefSeq" id="WP_149946203.1">
    <property type="nucleotide sequence ID" value="NZ_JADMXO010000038.1"/>
</dbReference>
<keyword evidence="2" id="KW-0808">Transferase</keyword>
<proteinExistence type="predicted"/>
<dbReference type="EMBL" id="VVYX01000004">
    <property type="protein sequence ID" value="KAA5421768.1"/>
    <property type="molecule type" value="Genomic_DNA"/>
</dbReference>
<dbReference type="Proteomes" id="UP000482653">
    <property type="component" value="Unassembled WGS sequence"/>
</dbReference>
<sequence>MKKIGILTRRAGFNHGSSLQAYAMAKFISDLGFECKILNYDEYSGNPRWKIRPYIENIQWIFFRPLIYLLAPSKYYYLHIRKQQYTKFAEFEDTFYNLTSPILTNTEALRKASSSFDALVCGSDQIWSPLSYDPVFLFNFLNDNRINTVAYAPSIGVSDIHMISDQQRKLMCKIKYLSCRELQGSEMVKKITLRDCQTVLDPTLMVNSTHWVKMASSIPNVEMEPYIVCYFLGKNVHQTYIDELKHLTGYKVLNIMMFNRLNDLHCDRTVTDVGPLEFLNLIKNASYVCTDSFHGTIFSFHFKKKLSLFERFKSEEKDNQNSRIYTLLQNLQYEKVLIKEDDLPCRDCEIDYAKCEAALKQWTDLSKSYILNALNQN</sequence>
<protein>
    <submittedName>
        <fullName evidence="2">Polysaccharide pyruvyl transferase family protein</fullName>
    </submittedName>
</protein>
<feature type="domain" description="Polysaccharide pyruvyl transferase" evidence="1">
    <location>
        <begin position="14"/>
        <end position="304"/>
    </location>
</feature>
<evidence type="ECO:0000313" key="3">
    <source>
        <dbReference type="EMBL" id="KAA5421768.1"/>
    </source>
</evidence>
<reference evidence="4 5" key="1">
    <citation type="journal article" date="2019" name="Nat. Med.">
        <title>A library of human gut bacterial isolates paired with longitudinal multiomics data enables mechanistic microbiome research.</title>
        <authorList>
            <person name="Poyet M."/>
            <person name="Groussin M."/>
            <person name="Gibbons S.M."/>
            <person name="Avila-Pacheco J."/>
            <person name="Jiang X."/>
            <person name="Kearney S.M."/>
            <person name="Perrotta A.R."/>
            <person name="Berdy B."/>
            <person name="Zhao S."/>
            <person name="Lieberman T.D."/>
            <person name="Swanson P.K."/>
            <person name="Smith M."/>
            <person name="Roesemann S."/>
            <person name="Alexander J.E."/>
            <person name="Rich S.A."/>
            <person name="Livny J."/>
            <person name="Vlamakis H."/>
            <person name="Clish C."/>
            <person name="Bullock K."/>
            <person name="Deik A."/>
            <person name="Scott J."/>
            <person name="Pierce K.A."/>
            <person name="Xavier R.J."/>
            <person name="Alm E.J."/>
        </authorList>
    </citation>
    <scope>NUCLEOTIDE SEQUENCE [LARGE SCALE GENOMIC DNA]</scope>
    <source>
        <strain evidence="2 4">BIOML-A7</strain>
        <strain evidence="3 5">BIOML-A8</strain>
    </source>
</reference>
<dbReference type="Proteomes" id="UP000325055">
    <property type="component" value="Unassembled WGS sequence"/>
</dbReference>
<gene>
    <name evidence="2" type="ORF">F2Y86_07905</name>
    <name evidence="3" type="ORF">F2Y87_04490</name>
</gene>
<dbReference type="EMBL" id="VVYW01000006">
    <property type="protein sequence ID" value="KAA5409623.1"/>
    <property type="molecule type" value="Genomic_DNA"/>
</dbReference>
<evidence type="ECO:0000313" key="2">
    <source>
        <dbReference type="EMBL" id="KAA5409623.1"/>
    </source>
</evidence>
<comment type="caution">
    <text evidence="2">The sequence shown here is derived from an EMBL/GenBank/DDBJ whole genome shotgun (WGS) entry which is preliminary data.</text>
</comment>
<evidence type="ECO:0000259" key="1">
    <source>
        <dbReference type="Pfam" id="PF04230"/>
    </source>
</evidence>
<dbReference type="Pfam" id="PF04230">
    <property type="entry name" value="PS_pyruv_trans"/>
    <property type="match status" value="1"/>
</dbReference>
<dbReference type="AlphaFoldDB" id="A0A5M6AAZ8"/>
<organism evidence="2 4">
    <name type="scientific">Bacteroides cellulosilyticus</name>
    <dbReference type="NCBI Taxonomy" id="246787"/>
    <lineage>
        <taxon>Bacteria</taxon>
        <taxon>Pseudomonadati</taxon>
        <taxon>Bacteroidota</taxon>
        <taxon>Bacteroidia</taxon>
        <taxon>Bacteroidales</taxon>
        <taxon>Bacteroidaceae</taxon>
        <taxon>Bacteroides</taxon>
    </lineage>
</organism>